<dbReference type="InterPro" id="IPR013367">
    <property type="entry name" value="Flagellar_put"/>
</dbReference>
<dbReference type="Proteomes" id="UP001319827">
    <property type="component" value="Chromosome"/>
</dbReference>
<keyword evidence="2" id="KW-0969">Cilium</keyword>
<name>A0ABM8I0K2_9BACT</name>
<feature type="region of interest" description="Disordered" evidence="1">
    <location>
        <begin position="1"/>
        <end position="35"/>
    </location>
</feature>
<evidence type="ECO:0000256" key="1">
    <source>
        <dbReference type="SAM" id="MobiDB-lite"/>
    </source>
</evidence>
<keyword evidence="2" id="KW-0282">Flagellum</keyword>
<dbReference type="EMBL" id="AP024355">
    <property type="protein sequence ID" value="BCR06630.1"/>
    <property type="molecule type" value="Genomic_DNA"/>
</dbReference>
<dbReference type="Pfam" id="PF12611">
    <property type="entry name" value="Flagellar_put"/>
    <property type="match status" value="1"/>
</dbReference>
<reference evidence="2 3" key="1">
    <citation type="journal article" date="2016" name="C (Basel)">
        <title>Selective Growth of and Electricity Production by Marine Exoelectrogenic Bacteria in Self-Aggregated Hydrogel of Microbially Reduced Graphene Oxide.</title>
        <authorList>
            <person name="Yoshida N."/>
            <person name="Goto Y."/>
            <person name="Miyata Y."/>
        </authorList>
    </citation>
    <scope>NUCLEOTIDE SEQUENCE [LARGE SCALE GENOMIC DNA]</scope>
    <source>
        <strain evidence="2 3">NIT-T3</strain>
    </source>
</reference>
<evidence type="ECO:0000313" key="2">
    <source>
        <dbReference type="EMBL" id="BCR06630.1"/>
    </source>
</evidence>
<accession>A0ABM8I0K2</accession>
<evidence type="ECO:0000313" key="3">
    <source>
        <dbReference type="Proteomes" id="UP001319827"/>
    </source>
</evidence>
<reference evidence="2 3" key="2">
    <citation type="journal article" date="2021" name="Int. J. Syst. Evol. Microbiol.">
        <title>Isolation and Polyphasic Characterization of Desulfuromonas versatilis sp. Nov., an Electrogenic Bacteria Capable of Versatile Metabolism Isolated from a Graphene Oxide-Reducing Enrichment Culture.</title>
        <authorList>
            <person name="Xie L."/>
            <person name="Yoshida N."/>
            <person name="Ishii S."/>
            <person name="Meng L."/>
        </authorList>
    </citation>
    <scope>NUCLEOTIDE SEQUENCE [LARGE SCALE GENOMIC DNA]</scope>
    <source>
        <strain evidence="2 3">NIT-T3</strain>
    </source>
</reference>
<dbReference type="RefSeq" id="WP_221250017.1">
    <property type="nucleotide sequence ID" value="NZ_AP024355.1"/>
</dbReference>
<organism evidence="2 3">
    <name type="scientific">Desulfuromonas versatilis</name>
    <dbReference type="NCBI Taxonomy" id="2802975"/>
    <lineage>
        <taxon>Bacteria</taxon>
        <taxon>Pseudomonadati</taxon>
        <taxon>Thermodesulfobacteriota</taxon>
        <taxon>Desulfuromonadia</taxon>
        <taxon>Desulfuromonadales</taxon>
        <taxon>Desulfuromonadaceae</taxon>
        <taxon>Desulfuromonas</taxon>
    </lineage>
</organism>
<proteinExistence type="predicted"/>
<dbReference type="NCBIfam" id="TIGR02530">
    <property type="entry name" value="flg_new"/>
    <property type="match status" value="1"/>
</dbReference>
<keyword evidence="2" id="KW-0966">Cell projection</keyword>
<keyword evidence="3" id="KW-1185">Reference proteome</keyword>
<gene>
    <name evidence="2" type="ORF">DESUT3_36990</name>
</gene>
<protein>
    <submittedName>
        <fullName evidence="2">Flagellar protein</fullName>
    </submittedName>
</protein>
<sequence length="130" mass="13586">MTDKFNIFPQPIAPAGQSAGARPKGQPGAAAGPSFEEVLQGQVQAPGKLQFSRHALSRMESRGIQFGPEALSRLESAVSQVNAKGGRDSLVLLDQTALVVSVKNSTVVTVVDQQSLKGNVFTNIDSAVIA</sequence>